<keyword evidence="4" id="KW-1185">Reference proteome</keyword>
<proteinExistence type="predicted"/>
<feature type="compositionally biased region" description="Polar residues" evidence="1">
    <location>
        <begin position="64"/>
        <end position="82"/>
    </location>
</feature>
<reference evidence="2" key="2">
    <citation type="submission" date="2019-06" db="EMBL/GenBank/DDBJ databases">
        <title>Genomics analysis of Aphanomyces spp. identifies a new class of oomycete effector associated with host adaptation.</title>
        <authorList>
            <person name="Gaulin E."/>
        </authorList>
    </citation>
    <scope>NUCLEOTIDE SEQUENCE</scope>
    <source>
        <strain evidence="2">CBS 578.67</strain>
    </source>
</reference>
<evidence type="ECO:0000256" key="1">
    <source>
        <dbReference type="SAM" id="MobiDB-lite"/>
    </source>
</evidence>
<dbReference type="AlphaFoldDB" id="A0A485KZR8"/>
<sequence>MGQCCSKRQDVHGEQPHKPPPAKLTSTIEVTASSPQVPFQSFDRDLPSTLRPSAEEFSPAPMLESNNNRASPSGSPTKDQYGSSITSSRYIYTSPPSSPSKSSYVTEHEPQVDEPAMLAWQVSTTTDEPNNDAPPAAVYVHPEDRPIESLFIREERKRLAMIQEQLRLEREAAHAKWVAELREKKKEFMPEHYTGPAIVLEDFRSTKSIVGDASGRNC</sequence>
<feature type="region of interest" description="Disordered" evidence="1">
    <location>
        <begin position="1"/>
        <end position="111"/>
    </location>
</feature>
<protein>
    <submittedName>
        <fullName evidence="3">Aste57867_13802 protein</fullName>
    </submittedName>
</protein>
<accession>A0A485KZR8</accession>
<dbReference type="EMBL" id="VJMH01005482">
    <property type="protein sequence ID" value="KAF0695368.1"/>
    <property type="molecule type" value="Genomic_DNA"/>
</dbReference>
<evidence type="ECO:0000313" key="2">
    <source>
        <dbReference type="EMBL" id="KAF0695368.1"/>
    </source>
</evidence>
<evidence type="ECO:0000313" key="3">
    <source>
        <dbReference type="EMBL" id="VFT90634.1"/>
    </source>
</evidence>
<feature type="compositionally biased region" description="Polar residues" evidence="1">
    <location>
        <begin position="24"/>
        <end position="39"/>
    </location>
</feature>
<organism evidence="3 4">
    <name type="scientific">Aphanomyces stellatus</name>
    <dbReference type="NCBI Taxonomy" id="120398"/>
    <lineage>
        <taxon>Eukaryota</taxon>
        <taxon>Sar</taxon>
        <taxon>Stramenopiles</taxon>
        <taxon>Oomycota</taxon>
        <taxon>Saprolegniomycetes</taxon>
        <taxon>Saprolegniales</taxon>
        <taxon>Verrucalvaceae</taxon>
        <taxon>Aphanomyces</taxon>
    </lineage>
</organism>
<feature type="compositionally biased region" description="Low complexity" evidence="1">
    <location>
        <begin position="83"/>
        <end position="105"/>
    </location>
</feature>
<gene>
    <name evidence="3" type="primary">Aste57867_13802</name>
    <name evidence="2" type="ORF">As57867_013752</name>
    <name evidence="3" type="ORF">ASTE57867_13802</name>
</gene>
<name>A0A485KZR8_9STRA</name>
<evidence type="ECO:0000313" key="4">
    <source>
        <dbReference type="Proteomes" id="UP000332933"/>
    </source>
</evidence>
<feature type="compositionally biased region" description="Basic and acidic residues" evidence="1">
    <location>
        <begin position="7"/>
        <end position="17"/>
    </location>
</feature>
<dbReference type="EMBL" id="CAADRA010005503">
    <property type="protein sequence ID" value="VFT90634.1"/>
    <property type="molecule type" value="Genomic_DNA"/>
</dbReference>
<dbReference type="OrthoDB" id="74973at2759"/>
<dbReference type="Proteomes" id="UP000332933">
    <property type="component" value="Unassembled WGS sequence"/>
</dbReference>
<reference evidence="3 4" key="1">
    <citation type="submission" date="2019-03" db="EMBL/GenBank/DDBJ databases">
        <authorList>
            <person name="Gaulin E."/>
            <person name="Dumas B."/>
        </authorList>
    </citation>
    <scope>NUCLEOTIDE SEQUENCE [LARGE SCALE GENOMIC DNA]</scope>
    <source>
        <strain evidence="3">CBS 568.67</strain>
    </source>
</reference>